<dbReference type="InterPro" id="IPR011335">
    <property type="entry name" value="Restrct_endonuc-II-like"/>
</dbReference>
<evidence type="ECO:0000259" key="1">
    <source>
        <dbReference type="Pfam" id="PF09588"/>
    </source>
</evidence>
<keyword evidence="3" id="KW-1185">Reference proteome</keyword>
<name>A0ABQ9HRL0_9NEOP</name>
<accession>A0ABQ9HRL0</accession>
<dbReference type="SUPFAM" id="SSF52980">
    <property type="entry name" value="Restriction endonuclease-like"/>
    <property type="match status" value="1"/>
</dbReference>
<dbReference type="CDD" id="cd22343">
    <property type="entry name" value="PDDEXK_lambda_exonuclease-like"/>
    <property type="match status" value="1"/>
</dbReference>
<evidence type="ECO:0000313" key="3">
    <source>
        <dbReference type="Proteomes" id="UP001159363"/>
    </source>
</evidence>
<gene>
    <name evidence="2" type="ORF">PR048_013175</name>
</gene>
<dbReference type="Proteomes" id="UP001159363">
    <property type="component" value="Chromosome X"/>
</dbReference>
<dbReference type="PANTHER" id="PTHR46609:SF8">
    <property type="entry name" value="YQAJ VIRAL RECOMBINASE DOMAIN-CONTAINING PROTEIN"/>
    <property type="match status" value="1"/>
</dbReference>
<proteinExistence type="predicted"/>
<comment type="caution">
    <text evidence="2">The sequence shown here is derived from an EMBL/GenBank/DDBJ whole genome shotgun (WGS) entry which is preliminary data.</text>
</comment>
<dbReference type="InterPro" id="IPR019080">
    <property type="entry name" value="YqaJ_viral_recombinase"/>
</dbReference>
<dbReference type="InterPro" id="IPR051703">
    <property type="entry name" value="NF-kappa-B_Signaling_Reg"/>
</dbReference>
<dbReference type="EMBL" id="JARBHB010000004">
    <property type="protein sequence ID" value="KAJ8886961.1"/>
    <property type="molecule type" value="Genomic_DNA"/>
</dbReference>
<feature type="domain" description="YqaJ viral recombinase" evidence="1">
    <location>
        <begin position="36"/>
        <end position="130"/>
    </location>
</feature>
<organism evidence="2 3">
    <name type="scientific">Dryococelus australis</name>
    <dbReference type="NCBI Taxonomy" id="614101"/>
    <lineage>
        <taxon>Eukaryota</taxon>
        <taxon>Metazoa</taxon>
        <taxon>Ecdysozoa</taxon>
        <taxon>Arthropoda</taxon>
        <taxon>Hexapoda</taxon>
        <taxon>Insecta</taxon>
        <taxon>Pterygota</taxon>
        <taxon>Neoptera</taxon>
        <taxon>Polyneoptera</taxon>
        <taxon>Phasmatodea</taxon>
        <taxon>Verophasmatodea</taxon>
        <taxon>Anareolatae</taxon>
        <taxon>Phasmatidae</taxon>
        <taxon>Eurycanthinae</taxon>
        <taxon>Dryococelus</taxon>
    </lineage>
</organism>
<dbReference type="PANTHER" id="PTHR46609">
    <property type="entry name" value="EXONUCLEASE, PHAGE-TYPE/RECB, C-TERMINAL DOMAIN-CONTAINING PROTEIN"/>
    <property type="match status" value="1"/>
</dbReference>
<dbReference type="Pfam" id="PF09588">
    <property type="entry name" value="YqaJ"/>
    <property type="match status" value="1"/>
</dbReference>
<dbReference type="InterPro" id="IPR011604">
    <property type="entry name" value="PDDEXK-like_dom_sf"/>
</dbReference>
<sequence length="209" mass="23185">MAKKIVVAVLVHRVLENKERLSVGEHTAVKHSLLSFFGKICKMKPTTSCASLVKEIRYPVFKGNAITLWGLQKEPIAIALFASERNVEVQSSGLIVDEKCPFLAASPDGLVGKTKIIEIKCPASARTMAIGSAVDAKKIKWSPTAERKSLSYVSSTGYFAYYCMTSMLLRLVSIWHGSANNRKGQFILERQNATKLKNFLLQMPSSRNY</sequence>
<protein>
    <recommendedName>
        <fullName evidence="1">YqaJ viral recombinase domain-containing protein</fullName>
    </recommendedName>
</protein>
<reference evidence="2 3" key="1">
    <citation type="submission" date="2023-02" db="EMBL/GenBank/DDBJ databases">
        <title>LHISI_Scaffold_Assembly.</title>
        <authorList>
            <person name="Stuart O.P."/>
            <person name="Cleave R."/>
            <person name="Magrath M.J.L."/>
            <person name="Mikheyev A.S."/>
        </authorList>
    </citation>
    <scope>NUCLEOTIDE SEQUENCE [LARGE SCALE GENOMIC DNA]</scope>
    <source>
        <strain evidence="2">Daus_M_001</strain>
        <tissue evidence="2">Leg muscle</tissue>
    </source>
</reference>
<dbReference type="Gene3D" id="3.90.320.10">
    <property type="match status" value="1"/>
</dbReference>
<evidence type="ECO:0000313" key="2">
    <source>
        <dbReference type="EMBL" id="KAJ8886961.1"/>
    </source>
</evidence>